<dbReference type="Proteomes" id="UP000019487">
    <property type="component" value="Unassembled WGS sequence"/>
</dbReference>
<comment type="caution">
    <text evidence="2">The sequence shown here is derived from an EMBL/GenBank/DDBJ whole genome shotgun (WGS) entry which is preliminary data.</text>
</comment>
<dbReference type="Gene3D" id="3.20.20.140">
    <property type="entry name" value="Metal-dependent hydrolases"/>
    <property type="match status" value="1"/>
</dbReference>
<dbReference type="GO" id="GO:0016810">
    <property type="term" value="F:hydrolase activity, acting on carbon-nitrogen (but not peptide) bonds"/>
    <property type="evidence" value="ECO:0007669"/>
    <property type="project" value="InterPro"/>
</dbReference>
<dbReference type="PANTHER" id="PTHR43135:SF3">
    <property type="entry name" value="ALPHA-D-RIBOSE 1-METHYLPHOSPHONATE 5-TRIPHOSPHATE DIPHOSPHATASE"/>
    <property type="match status" value="1"/>
</dbReference>
<evidence type="ECO:0000313" key="3">
    <source>
        <dbReference type="Proteomes" id="UP000019487"/>
    </source>
</evidence>
<dbReference type="InterPro" id="IPR051781">
    <property type="entry name" value="Metallo-dep_Hydrolase"/>
</dbReference>
<dbReference type="AlphaFoldDB" id="W9C800"/>
<dbReference type="HOGENOM" id="CLU_1696520_0_0_1"/>
<evidence type="ECO:0000259" key="1">
    <source>
        <dbReference type="Pfam" id="PF01979"/>
    </source>
</evidence>
<proteinExistence type="predicted"/>
<gene>
    <name evidence="2" type="ORF">SBOR_8603</name>
</gene>
<dbReference type="EMBL" id="AYSA01000554">
    <property type="protein sequence ID" value="ESZ90999.1"/>
    <property type="molecule type" value="Genomic_DNA"/>
</dbReference>
<organism evidence="2 3">
    <name type="scientific">Sclerotinia borealis (strain F-4128)</name>
    <dbReference type="NCBI Taxonomy" id="1432307"/>
    <lineage>
        <taxon>Eukaryota</taxon>
        <taxon>Fungi</taxon>
        <taxon>Dikarya</taxon>
        <taxon>Ascomycota</taxon>
        <taxon>Pezizomycotina</taxon>
        <taxon>Leotiomycetes</taxon>
        <taxon>Helotiales</taxon>
        <taxon>Sclerotiniaceae</taxon>
        <taxon>Sclerotinia</taxon>
    </lineage>
</organism>
<dbReference type="OrthoDB" id="3532391at2759"/>
<dbReference type="STRING" id="1432307.W9C800"/>
<dbReference type="Gene3D" id="2.30.40.10">
    <property type="entry name" value="Urease, subunit C, domain 1"/>
    <property type="match status" value="1"/>
</dbReference>
<reference evidence="2 3" key="1">
    <citation type="journal article" date="2014" name="Genome Announc.">
        <title>Draft genome sequence of Sclerotinia borealis, a psychrophilic plant pathogenic fungus.</title>
        <authorList>
            <person name="Mardanov A.V."/>
            <person name="Beletsky A.V."/>
            <person name="Kadnikov V.V."/>
            <person name="Ignatov A.N."/>
            <person name="Ravin N.V."/>
        </authorList>
    </citation>
    <scope>NUCLEOTIDE SEQUENCE [LARGE SCALE GENOMIC DNA]</scope>
    <source>
        <strain evidence="3">F-4157</strain>
    </source>
</reference>
<sequence length="155" mass="17005">MAGPICDANIEHRQDSHGKLKNREDRFSRTNLTFEAGVTSVQQLIRAGVPILAGTDANDATGSFLKGDLIGITLHQELKYLTEAGLSEVDALRTATVMPSLWHNLIGRGSIREGYRADLLLLKPGSNPLHNISKTMDIARVWNGGIEYVPMAQRK</sequence>
<feature type="domain" description="Amidohydrolase-related" evidence="1">
    <location>
        <begin position="29"/>
        <end position="145"/>
    </location>
</feature>
<protein>
    <submittedName>
        <fullName evidence="2">Amidohydrolase</fullName>
    </submittedName>
</protein>
<dbReference type="Pfam" id="PF01979">
    <property type="entry name" value="Amidohydro_1"/>
    <property type="match status" value="1"/>
</dbReference>
<name>W9C800_SCLBF</name>
<dbReference type="InterPro" id="IPR011059">
    <property type="entry name" value="Metal-dep_hydrolase_composite"/>
</dbReference>
<dbReference type="InterPro" id="IPR006680">
    <property type="entry name" value="Amidohydro-rel"/>
</dbReference>
<keyword evidence="3" id="KW-1185">Reference proteome</keyword>
<dbReference type="PANTHER" id="PTHR43135">
    <property type="entry name" value="ALPHA-D-RIBOSE 1-METHYLPHOSPHONATE 5-TRIPHOSPHATE DIPHOSPHATASE"/>
    <property type="match status" value="1"/>
</dbReference>
<dbReference type="SUPFAM" id="SSF51556">
    <property type="entry name" value="Metallo-dependent hydrolases"/>
    <property type="match status" value="1"/>
</dbReference>
<dbReference type="InterPro" id="IPR032466">
    <property type="entry name" value="Metal_Hydrolase"/>
</dbReference>
<accession>W9C800</accession>
<evidence type="ECO:0000313" key="2">
    <source>
        <dbReference type="EMBL" id="ESZ90999.1"/>
    </source>
</evidence>
<keyword evidence="2" id="KW-0378">Hydrolase</keyword>